<dbReference type="InterPro" id="IPR018228">
    <property type="entry name" value="DNase_TatD-rel_CS"/>
</dbReference>
<dbReference type="PANTHER" id="PTHR31544:SF4">
    <property type="entry name" value="GAMMA-GLUTAMYLCYCLOTRANSFERASE-RELATED"/>
    <property type="match status" value="1"/>
</dbReference>
<dbReference type="Pfam" id="PF06094">
    <property type="entry name" value="GGACT"/>
    <property type="match status" value="1"/>
</dbReference>
<protein>
    <recommendedName>
        <fullName evidence="3">Putative gamma-glutamylcyclotransferase</fullName>
    </recommendedName>
</protein>
<dbReference type="InterPro" id="IPR013024">
    <property type="entry name" value="GGCT-like"/>
</dbReference>
<comment type="caution">
    <text evidence="6">The sequence shown here is derived from an EMBL/GenBank/DDBJ whole genome shotgun (WGS) entry which is preliminary data.</text>
</comment>
<evidence type="ECO:0000313" key="6">
    <source>
        <dbReference type="EMBL" id="KAK8063197.1"/>
    </source>
</evidence>
<evidence type="ECO:0000313" key="7">
    <source>
        <dbReference type="Proteomes" id="UP001446871"/>
    </source>
</evidence>
<feature type="domain" description="Gamma-glutamylcyclotransferase AIG2-like" evidence="5">
    <location>
        <begin position="81"/>
        <end position="195"/>
    </location>
</feature>
<dbReference type="PANTHER" id="PTHR31544">
    <property type="entry name" value="AIG2-LIKE PROTEIN D"/>
    <property type="match status" value="1"/>
</dbReference>
<reference evidence="6 7" key="1">
    <citation type="submission" date="2023-01" db="EMBL/GenBank/DDBJ databases">
        <title>Analysis of 21 Apiospora genomes using comparative genomics revels a genus with tremendous synthesis potential of carbohydrate active enzymes and secondary metabolites.</title>
        <authorList>
            <person name="Sorensen T."/>
        </authorList>
    </citation>
    <scope>NUCLEOTIDE SEQUENCE [LARGE SCALE GENOMIC DNA]</scope>
    <source>
        <strain evidence="6 7">CBS 83171</strain>
    </source>
</reference>
<evidence type="ECO:0000256" key="3">
    <source>
        <dbReference type="ARBA" id="ARBA00030602"/>
    </source>
</evidence>
<gene>
    <name evidence="6" type="ORF">PG996_007849</name>
</gene>
<organism evidence="6 7">
    <name type="scientific">Apiospora saccharicola</name>
    <dbReference type="NCBI Taxonomy" id="335842"/>
    <lineage>
        <taxon>Eukaryota</taxon>
        <taxon>Fungi</taxon>
        <taxon>Dikarya</taxon>
        <taxon>Ascomycota</taxon>
        <taxon>Pezizomycotina</taxon>
        <taxon>Sordariomycetes</taxon>
        <taxon>Xylariomycetidae</taxon>
        <taxon>Amphisphaeriales</taxon>
        <taxon>Apiosporaceae</taxon>
        <taxon>Apiospora</taxon>
    </lineage>
</organism>
<dbReference type="EMBL" id="JAQQWM010000005">
    <property type="protein sequence ID" value="KAK8063197.1"/>
    <property type="molecule type" value="Genomic_DNA"/>
</dbReference>
<proteinExistence type="inferred from homology"/>
<dbReference type="InterPro" id="IPR045038">
    <property type="entry name" value="AIG2-like"/>
</dbReference>
<dbReference type="Proteomes" id="UP001446871">
    <property type="component" value="Unassembled WGS sequence"/>
</dbReference>
<dbReference type="SUPFAM" id="SSF110857">
    <property type="entry name" value="Gamma-glutamyl cyclotransferase-like"/>
    <property type="match status" value="1"/>
</dbReference>
<evidence type="ECO:0000256" key="1">
    <source>
        <dbReference type="ARBA" id="ARBA00008861"/>
    </source>
</evidence>
<feature type="compositionally biased region" description="Pro residues" evidence="4">
    <location>
        <begin position="19"/>
        <end position="28"/>
    </location>
</feature>
<comment type="similarity">
    <text evidence="1">Belongs to the gamma-glutamylcyclotransferase family.</text>
</comment>
<dbReference type="InterPro" id="IPR036568">
    <property type="entry name" value="GGCT-like_sf"/>
</dbReference>
<sequence length="224" mass="24827">MADVTETDEEREARQPLQGIPPAPPLPTSPLTSVSPPPPPPPGTNNAKSIQQSVMASKFAAFEKATTPTFAEPTTFRPRHFFFYGTLMDPEVYQTVTKSPEAPAMRKGRITGFRMKMWGIYPTLVQVVPGSSAGPEAETDTRITGTYCMVDSHVHLDNLQYYETTKYKPVDCTIMTEEGEELTNCATFGWAGDPDSAELEDGVFDFERYQKYFKPSVVKRSAAP</sequence>
<dbReference type="CDD" id="cd06661">
    <property type="entry name" value="GGCT_like"/>
    <property type="match status" value="1"/>
</dbReference>
<feature type="compositionally biased region" description="Acidic residues" evidence="4">
    <location>
        <begin position="1"/>
        <end position="10"/>
    </location>
</feature>
<evidence type="ECO:0000256" key="4">
    <source>
        <dbReference type="SAM" id="MobiDB-lite"/>
    </source>
</evidence>
<evidence type="ECO:0000256" key="2">
    <source>
        <dbReference type="ARBA" id="ARBA00022679"/>
    </source>
</evidence>
<dbReference type="Gene3D" id="3.10.490.10">
    <property type="entry name" value="Gamma-glutamyl cyclotransferase-like"/>
    <property type="match status" value="1"/>
</dbReference>
<feature type="region of interest" description="Disordered" evidence="4">
    <location>
        <begin position="1"/>
        <end position="48"/>
    </location>
</feature>
<dbReference type="InterPro" id="IPR009288">
    <property type="entry name" value="AIG2-like_dom"/>
</dbReference>
<keyword evidence="2" id="KW-0808">Transferase</keyword>
<dbReference type="PROSITE" id="PS01137">
    <property type="entry name" value="TATD_1"/>
    <property type="match status" value="1"/>
</dbReference>
<keyword evidence="7" id="KW-1185">Reference proteome</keyword>
<evidence type="ECO:0000259" key="5">
    <source>
        <dbReference type="Pfam" id="PF06094"/>
    </source>
</evidence>
<accession>A0ABR1UW96</accession>
<name>A0ABR1UW96_9PEZI</name>